<evidence type="ECO:0000256" key="8">
    <source>
        <dbReference type="ARBA" id="ARBA00071993"/>
    </source>
</evidence>
<evidence type="ECO:0000313" key="11">
    <source>
        <dbReference type="EMBL" id="CAG9137540.1"/>
    </source>
</evidence>
<dbReference type="InterPro" id="IPR047260">
    <property type="entry name" value="ERCC1-like_central_dom"/>
</dbReference>
<evidence type="ECO:0000313" key="12">
    <source>
        <dbReference type="Proteomes" id="UP000653454"/>
    </source>
</evidence>
<dbReference type="SUPFAM" id="SSF52980">
    <property type="entry name" value="Restriction endonuclease-like"/>
    <property type="match status" value="1"/>
</dbReference>
<evidence type="ECO:0000256" key="2">
    <source>
        <dbReference type="ARBA" id="ARBA00008283"/>
    </source>
</evidence>
<evidence type="ECO:0000256" key="6">
    <source>
        <dbReference type="ARBA" id="ARBA00023242"/>
    </source>
</evidence>
<keyword evidence="12" id="KW-1185">Reference proteome</keyword>
<dbReference type="NCBIfam" id="TIGR00597">
    <property type="entry name" value="rad10"/>
    <property type="match status" value="1"/>
</dbReference>
<feature type="region of interest" description="Disordered" evidence="9">
    <location>
        <begin position="87"/>
        <end position="118"/>
    </location>
</feature>
<keyword evidence="6" id="KW-0539">Nucleus</keyword>
<evidence type="ECO:0000259" key="10">
    <source>
        <dbReference type="Pfam" id="PF03834"/>
    </source>
</evidence>
<gene>
    <name evidence="11" type="ORF">PLXY2_LOCUS15799</name>
</gene>
<evidence type="ECO:0000256" key="9">
    <source>
        <dbReference type="SAM" id="MobiDB-lite"/>
    </source>
</evidence>
<protein>
    <recommendedName>
        <fullName evidence="8">DNA excision repair protein ERCC-1</fullName>
    </recommendedName>
</protein>
<dbReference type="GO" id="GO:0070522">
    <property type="term" value="C:ERCC4-ERCC1 complex"/>
    <property type="evidence" value="ECO:0007669"/>
    <property type="project" value="TreeGrafter"/>
</dbReference>
<evidence type="ECO:0000256" key="4">
    <source>
        <dbReference type="ARBA" id="ARBA00023125"/>
    </source>
</evidence>
<dbReference type="GO" id="GO:0003684">
    <property type="term" value="F:damaged DNA binding"/>
    <property type="evidence" value="ECO:0007669"/>
    <property type="project" value="InterPro"/>
</dbReference>
<feature type="region of interest" description="Disordered" evidence="9">
    <location>
        <begin position="341"/>
        <end position="367"/>
    </location>
</feature>
<comment type="caution">
    <text evidence="11">The sequence shown here is derived from an EMBL/GenBank/DDBJ whole genome shotgun (WGS) entry which is preliminary data.</text>
</comment>
<keyword evidence="3" id="KW-0227">DNA damage</keyword>
<dbReference type="GO" id="GO:0000110">
    <property type="term" value="C:nucleotide-excision repair factor 1 complex"/>
    <property type="evidence" value="ECO:0007669"/>
    <property type="project" value="TreeGrafter"/>
</dbReference>
<dbReference type="Gene3D" id="3.40.50.10130">
    <property type="match status" value="1"/>
</dbReference>
<feature type="compositionally biased region" description="Basic and acidic residues" evidence="9">
    <location>
        <begin position="341"/>
        <end position="358"/>
    </location>
</feature>
<dbReference type="GO" id="GO:0032204">
    <property type="term" value="P:regulation of telomere maintenance"/>
    <property type="evidence" value="ECO:0007669"/>
    <property type="project" value="UniProtKB-ARBA"/>
</dbReference>
<evidence type="ECO:0000256" key="1">
    <source>
        <dbReference type="ARBA" id="ARBA00004123"/>
    </source>
</evidence>
<dbReference type="GO" id="GO:0003697">
    <property type="term" value="F:single-stranded DNA binding"/>
    <property type="evidence" value="ECO:0007669"/>
    <property type="project" value="TreeGrafter"/>
</dbReference>
<dbReference type="FunFam" id="3.40.50.10130:FF:000001">
    <property type="entry name" value="DNA excision repair protein ERCC-1"/>
    <property type="match status" value="1"/>
</dbReference>
<dbReference type="PANTHER" id="PTHR12749">
    <property type="entry name" value="EXCISION REPAIR CROSS-COMPLEMENTING 1 ERCC1"/>
    <property type="match status" value="1"/>
</dbReference>
<dbReference type="Pfam" id="PF03834">
    <property type="entry name" value="Rad10"/>
    <property type="match status" value="1"/>
</dbReference>
<dbReference type="GO" id="GO:0070914">
    <property type="term" value="P:UV-damage excision repair"/>
    <property type="evidence" value="ECO:0007669"/>
    <property type="project" value="TreeGrafter"/>
</dbReference>
<comment type="subcellular location">
    <subcellularLocation>
        <location evidence="1">Nucleus</location>
    </subcellularLocation>
</comment>
<organism evidence="11 12">
    <name type="scientific">Plutella xylostella</name>
    <name type="common">Diamondback moth</name>
    <name type="synonym">Plutella maculipennis</name>
    <dbReference type="NCBI Taxonomy" id="51655"/>
    <lineage>
        <taxon>Eukaryota</taxon>
        <taxon>Metazoa</taxon>
        <taxon>Ecdysozoa</taxon>
        <taxon>Arthropoda</taxon>
        <taxon>Hexapoda</taxon>
        <taxon>Insecta</taxon>
        <taxon>Pterygota</taxon>
        <taxon>Neoptera</taxon>
        <taxon>Endopterygota</taxon>
        <taxon>Lepidoptera</taxon>
        <taxon>Glossata</taxon>
        <taxon>Ditrysia</taxon>
        <taxon>Yponomeutoidea</taxon>
        <taxon>Plutellidae</taxon>
        <taxon>Plutella</taxon>
    </lineage>
</organism>
<name>A0A8S4GB00_PLUXY</name>
<dbReference type="GO" id="GO:0006312">
    <property type="term" value="P:mitotic recombination"/>
    <property type="evidence" value="ECO:0007669"/>
    <property type="project" value="TreeGrafter"/>
</dbReference>
<accession>A0A8S4GB00</accession>
<dbReference type="InterPro" id="IPR011335">
    <property type="entry name" value="Restrct_endonuc-II-like"/>
</dbReference>
<keyword evidence="4" id="KW-0238">DNA-binding</keyword>
<feature type="domain" description="ERCC1-like central" evidence="10">
    <location>
        <begin position="122"/>
        <end position="234"/>
    </location>
</feature>
<evidence type="ECO:0000256" key="7">
    <source>
        <dbReference type="ARBA" id="ARBA00054210"/>
    </source>
</evidence>
<evidence type="ECO:0000256" key="3">
    <source>
        <dbReference type="ARBA" id="ARBA00022763"/>
    </source>
</evidence>
<comment type="function">
    <text evidence="7">Non-catalytic component of a structure-specific DNA repair endonuclease responsible for the 5'-incision during DNA repair. Responsible, in conjunction with SLX4, for the first step in the repair of interstrand cross-links (ICL). Participates in the processing of anaphase bridge-generating DNA structures, which consist in incompletely processed DNA lesions arising during S or G2 phase, and can result in cytokinesis failure. Also required for homology-directed repair (HDR) of DNA double-strand breaks, in conjunction with SLX4.</text>
</comment>
<feature type="region of interest" description="Disordered" evidence="9">
    <location>
        <begin position="1"/>
        <end position="68"/>
    </location>
</feature>
<dbReference type="Gene3D" id="1.10.150.20">
    <property type="entry name" value="5' to 3' exonuclease, C-terminal subdomain"/>
    <property type="match status" value="1"/>
</dbReference>
<reference evidence="11" key="1">
    <citation type="submission" date="2020-11" db="EMBL/GenBank/DDBJ databases">
        <authorList>
            <person name="Whiteford S."/>
        </authorList>
    </citation>
    <scope>NUCLEOTIDE SEQUENCE</scope>
</reference>
<dbReference type="InterPro" id="IPR010994">
    <property type="entry name" value="RuvA_2-like"/>
</dbReference>
<keyword evidence="5" id="KW-0234">DNA repair</keyword>
<dbReference type="Pfam" id="PF14520">
    <property type="entry name" value="HHH_5"/>
    <property type="match status" value="1"/>
</dbReference>
<evidence type="ECO:0000256" key="5">
    <source>
        <dbReference type="ARBA" id="ARBA00023204"/>
    </source>
</evidence>
<feature type="compositionally biased region" description="Polar residues" evidence="9">
    <location>
        <begin position="100"/>
        <end position="118"/>
    </location>
</feature>
<dbReference type="Proteomes" id="UP000653454">
    <property type="component" value="Unassembled WGS sequence"/>
</dbReference>
<sequence>MKRTRECKHPLACDASSTRAPLTRAPKTAPDASAASGEASEEASHERLFTLAPRPSPPRSPRHSCESDYMMDMDDEFDDLLAEVNIPTSPKRPKVEEQVIVSQPGSSKEGTSKPNTSKTHCVLVNQKQRGNPLLKFITCVPWEYDEIIPDYEIGRAICVLFISLRYHNMNPDYINNRLKELGKKYDLRVLLVQVDMKDPHTPLKNLTRICLLADLTLMLAWNPEEAAKIIENYKIYENKPPDRIMEKIENDPHQKIVNALSSVKPVNKTDAMTLITTFGTLENIIKATEHRLAECPGFGATKAKKLYKVLHEPFLKSGIRQEKKDEFEGDLSIEDLEQAENELKGEEESEKVFQHAETEGSNVQASVEIQRDQEAVINVAENEVS</sequence>
<dbReference type="AlphaFoldDB" id="A0A8S4GB00"/>
<dbReference type="GO" id="GO:0006289">
    <property type="term" value="P:nucleotide-excision repair"/>
    <property type="evidence" value="ECO:0007669"/>
    <property type="project" value="UniProtKB-ARBA"/>
</dbReference>
<comment type="similarity">
    <text evidence="2">Belongs to the ERCC1/RAD10/SWI10 family.</text>
</comment>
<dbReference type="CDD" id="cd22325">
    <property type="entry name" value="ERCC1_C-like"/>
    <property type="match status" value="1"/>
</dbReference>
<dbReference type="InterPro" id="IPR004579">
    <property type="entry name" value="ERCC1/RAD10/SWI10"/>
</dbReference>
<proteinExistence type="inferred from homology"/>
<dbReference type="GO" id="GO:0006302">
    <property type="term" value="P:double-strand break repair"/>
    <property type="evidence" value="ECO:0007669"/>
    <property type="project" value="UniProtKB-ARBA"/>
</dbReference>
<dbReference type="EMBL" id="CAJHNJ030000278">
    <property type="protein sequence ID" value="CAG9137540.1"/>
    <property type="molecule type" value="Genomic_DNA"/>
</dbReference>
<dbReference type="PANTHER" id="PTHR12749:SF0">
    <property type="entry name" value="DNA EXCISION REPAIR PROTEIN ERCC-1"/>
    <property type="match status" value="1"/>
</dbReference>
<dbReference type="FunFam" id="1.10.150.20:FF:000017">
    <property type="entry name" value="DNA excision repair protein ERCC-1"/>
    <property type="match status" value="1"/>
</dbReference>
<dbReference type="SUPFAM" id="SSF47781">
    <property type="entry name" value="RuvA domain 2-like"/>
    <property type="match status" value="1"/>
</dbReference>